<evidence type="ECO:0000313" key="2">
    <source>
        <dbReference type="EMBL" id="ADN13663.1"/>
    </source>
</evidence>
<dbReference type="STRING" id="497965.Cyan7822_1673"/>
<feature type="transmembrane region" description="Helical" evidence="1">
    <location>
        <begin position="555"/>
        <end position="576"/>
    </location>
</feature>
<dbReference type="eggNOG" id="COG5635">
    <property type="taxonomic scope" value="Bacteria"/>
</dbReference>
<feature type="transmembrane region" description="Helical" evidence="1">
    <location>
        <begin position="651"/>
        <end position="668"/>
    </location>
</feature>
<dbReference type="AlphaFoldDB" id="E0U7G7"/>
<feature type="transmembrane region" description="Helical" evidence="1">
    <location>
        <begin position="711"/>
        <end position="736"/>
    </location>
</feature>
<accession>E0U7G7</accession>
<organism evidence="2 3">
    <name type="scientific">Gloeothece verrucosa (strain PCC 7822)</name>
    <name type="common">Cyanothece sp. (strain PCC 7822)</name>
    <dbReference type="NCBI Taxonomy" id="497965"/>
    <lineage>
        <taxon>Bacteria</taxon>
        <taxon>Bacillati</taxon>
        <taxon>Cyanobacteriota</taxon>
        <taxon>Cyanophyceae</taxon>
        <taxon>Oscillatoriophycideae</taxon>
        <taxon>Chroococcales</taxon>
        <taxon>Aphanothecaceae</taxon>
        <taxon>Gloeothece</taxon>
        <taxon>Gloeothece verrucosa</taxon>
    </lineage>
</organism>
<dbReference type="Proteomes" id="UP000008206">
    <property type="component" value="Chromosome"/>
</dbReference>
<gene>
    <name evidence="2" type="ordered locus">Cyan7822_1673</name>
</gene>
<evidence type="ECO:0000256" key="1">
    <source>
        <dbReference type="SAM" id="Phobius"/>
    </source>
</evidence>
<sequence>MAYRASKNRSKNSIIPLYINLKKIERRPEETIDRQLIESFVKRELNRVNDRDIEQFLDEEFQKGIEEKTWLFLFDSFDELPEVLSSVQADEKIRNYAEAIDNFLSGFNQCRGIIASRQFRGPKHLVWPRFRILPLESRRSELIRKAELPPMIEKELIKQVQIASQEIQEMTKNPMFLGILCEDMRSGNPFPENAHSVFERYLDKRLTRDQERLERRFNLQPSEIRTIAERVAFCMSIDRGLGLSPTREAIRSAMTRLNLRVPGNFDQFLTALEYLKLARSETESIPGESQSFTFAHRRFQEYFATCVVLRELDRISPRELLTNGRWRETAVVIFQTQPSQVFSPILAEARQLLEEMLSSLSGLIDDPIGYVDEHTVNKNRSSLRSFSWPTGVLHLLSLLQDGFISRIKDLPDDIQMQVGRLVLSASITGTLADQKWSLEVAGITPQPVLLWLLRNAFASQSQWLKEVAYRQTARLNKIPDDIAASIRQSLLGLFASGRLHRERFATEAHLSRLDQSAKFLSVMRLLRWIGPIDNILHLGGFFVLFLLFTLAQFNLLYQIFVAIFLGSILLFSRFTLQNITSIINNLSFSLRSFWNQISLGRASTPTPTSGPSSLVVFSRFLSLYCRLLFLPLLWSVFAIIAANIGEFTHPVWWLFLFIFPLLYCISNFKRLIKICMYLLSNFSIWIILVCYIILIISTYRGIQGESLLYEVMFYVYIIIFLCYLLGISVIGIIALFRLLKDWIKWQNWLKNRPSSMTSKELLNLIKLYHYSGFCKRLITVIREQNILMATEEDDELISKLALAVERALVVKKRKLGNRQKKWQKIRTNPIFAIKYIKLSLERAKKRRNKQQKPIYLGSDFFYTWLEDYTKKDVNRLTKLGHECLDEIYILLEQVRAKRQSS</sequence>
<keyword evidence="3" id="KW-1185">Reference proteome</keyword>
<reference evidence="3" key="1">
    <citation type="journal article" date="2011" name="MBio">
        <title>Novel metabolic attributes of the genus Cyanothece, comprising a group of unicellular nitrogen-fixing Cyanobacteria.</title>
        <authorList>
            <person name="Bandyopadhyay A."/>
            <person name="Elvitigala T."/>
            <person name="Welsh E."/>
            <person name="Stockel J."/>
            <person name="Liberton M."/>
            <person name="Min H."/>
            <person name="Sherman L.A."/>
            <person name="Pakrasi H.B."/>
        </authorList>
    </citation>
    <scope>NUCLEOTIDE SEQUENCE [LARGE SCALE GENOMIC DNA]</scope>
    <source>
        <strain evidence="3">PCC 7822</strain>
    </source>
</reference>
<protein>
    <recommendedName>
        <fullName evidence="4">NTPase (NACHT family)-like protein</fullName>
    </recommendedName>
</protein>
<dbReference type="InterPro" id="IPR027417">
    <property type="entry name" value="P-loop_NTPase"/>
</dbReference>
<dbReference type="KEGG" id="cyj:Cyan7822_1673"/>
<dbReference type="Gene3D" id="3.40.50.300">
    <property type="entry name" value="P-loop containing nucleotide triphosphate hydrolases"/>
    <property type="match status" value="1"/>
</dbReference>
<feature type="transmembrane region" description="Helical" evidence="1">
    <location>
        <begin position="627"/>
        <end position="645"/>
    </location>
</feature>
<feature type="transmembrane region" description="Helical" evidence="1">
    <location>
        <begin position="675"/>
        <end position="699"/>
    </location>
</feature>
<dbReference type="EMBL" id="CP002198">
    <property type="protein sequence ID" value="ADN13663.1"/>
    <property type="molecule type" value="Genomic_DNA"/>
</dbReference>
<dbReference type="RefSeq" id="WP_013321770.1">
    <property type="nucleotide sequence ID" value="NC_014501.1"/>
</dbReference>
<keyword evidence="1" id="KW-1133">Transmembrane helix</keyword>
<evidence type="ECO:0008006" key="4">
    <source>
        <dbReference type="Google" id="ProtNLM"/>
    </source>
</evidence>
<keyword evidence="1" id="KW-0472">Membrane</keyword>
<evidence type="ECO:0000313" key="3">
    <source>
        <dbReference type="Proteomes" id="UP000008206"/>
    </source>
</evidence>
<proteinExistence type="predicted"/>
<keyword evidence="1" id="KW-0812">Transmembrane</keyword>
<dbReference type="HOGENOM" id="CLU_321538_0_0_3"/>
<name>E0U7G7_GLOV7</name>